<proteinExistence type="predicted"/>
<feature type="compositionally biased region" description="Basic and acidic residues" evidence="1">
    <location>
        <begin position="262"/>
        <end position="271"/>
    </location>
</feature>
<name>M0D124_9EURY</name>
<feature type="compositionally biased region" description="Basic residues" evidence="1">
    <location>
        <begin position="287"/>
        <end position="298"/>
    </location>
</feature>
<dbReference type="Proteomes" id="UP000011626">
    <property type="component" value="Unassembled WGS sequence"/>
</dbReference>
<evidence type="ECO:0000313" key="2">
    <source>
        <dbReference type="EMBL" id="ELZ29211.1"/>
    </source>
</evidence>
<keyword evidence="2" id="KW-0378">Hydrolase</keyword>
<comment type="caution">
    <text evidence="2">The sequence shown here is derived from an EMBL/GenBank/DDBJ whole genome shotgun (WGS) entry which is preliminary data.</text>
</comment>
<dbReference type="AntiFam" id="ANF00095">
    <property type="entry name" value="Shadow ORF (opposite ABC transporters)"/>
</dbReference>
<feature type="compositionally biased region" description="Basic residues" evidence="1">
    <location>
        <begin position="248"/>
        <end position="261"/>
    </location>
</feature>
<gene>
    <name evidence="2" type="ORF">C475_03304</name>
</gene>
<sequence>MGDQQDGVAGLVQLGEEIHDLRARLGVDVAGRLVGQQQCGVGRQRAGDGDALALAARQLRGAVVEAVAEADPREQVRGALAALAAVDALEDQRQRDVLDGGQPRHEVERLEDEADRPAAGPRALGVGQRRDVLAVDPDDSPGGRVEPADEVQERALARPAGAHDGRVRARGERQRDVRERLDGHGALVGLRHVREVDDRLAVAGRRVRPRGGVAPCHVRVSRVGHTRPRGPTEIKRWTFARWRRERVRRRRRRRDRRRSHRRGGDARDCPARWRPRSRPSRGDRPVPHRRRTPGPRRR</sequence>
<dbReference type="AlphaFoldDB" id="M0D124"/>
<keyword evidence="3" id="KW-1185">Reference proteome</keyword>
<accession>M0D124</accession>
<evidence type="ECO:0000256" key="1">
    <source>
        <dbReference type="SAM" id="MobiDB-lite"/>
    </source>
</evidence>
<feature type="region of interest" description="Disordered" evidence="1">
    <location>
        <begin position="94"/>
        <end position="150"/>
    </location>
</feature>
<dbReference type="GO" id="GO:0016787">
    <property type="term" value="F:hydrolase activity"/>
    <property type="evidence" value="ECO:0007669"/>
    <property type="project" value="UniProtKB-KW"/>
</dbReference>
<dbReference type="AntiFam" id="ANF00142">
    <property type="entry name" value="Shadow ORF (opposite yadG)"/>
</dbReference>
<reference evidence="2 3" key="1">
    <citation type="journal article" date="2014" name="PLoS Genet.">
        <title>Phylogenetically driven sequencing of extremely halophilic archaea reveals strategies for static and dynamic osmo-response.</title>
        <authorList>
            <person name="Becker E.A."/>
            <person name="Seitzer P.M."/>
            <person name="Tritt A."/>
            <person name="Larsen D."/>
            <person name="Krusor M."/>
            <person name="Yao A.I."/>
            <person name="Wu D."/>
            <person name="Madern D."/>
            <person name="Eisen J.A."/>
            <person name="Darling A.E."/>
            <person name="Facciotti M.T."/>
        </authorList>
    </citation>
    <scope>NUCLEOTIDE SEQUENCE [LARGE SCALE GENOMIC DNA]</scope>
    <source>
        <strain evidence="2 3">2-9-1</strain>
    </source>
</reference>
<feature type="compositionally biased region" description="Basic and acidic residues" evidence="1">
    <location>
        <begin position="94"/>
        <end position="108"/>
    </location>
</feature>
<evidence type="ECO:0000313" key="3">
    <source>
        <dbReference type="Proteomes" id="UP000011626"/>
    </source>
</evidence>
<protein>
    <submittedName>
        <fullName evidence="2">Putative hydrolase</fullName>
    </submittedName>
</protein>
<organism evidence="2 3">
    <name type="scientific">Halosimplex carlsbadense 2-9-1</name>
    <dbReference type="NCBI Taxonomy" id="797114"/>
    <lineage>
        <taxon>Archaea</taxon>
        <taxon>Methanobacteriati</taxon>
        <taxon>Methanobacteriota</taxon>
        <taxon>Stenosarchaea group</taxon>
        <taxon>Halobacteria</taxon>
        <taxon>Halobacteriales</taxon>
        <taxon>Haloarculaceae</taxon>
        <taxon>Halosimplex</taxon>
    </lineage>
</organism>
<feature type="region of interest" description="Disordered" evidence="1">
    <location>
        <begin position="248"/>
        <end position="298"/>
    </location>
</feature>
<dbReference type="EMBL" id="AOIU01000008">
    <property type="protein sequence ID" value="ELZ29211.1"/>
    <property type="molecule type" value="Genomic_DNA"/>
</dbReference>